<comment type="caution">
    <text evidence="2">The sequence shown here is derived from an EMBL/GenBank/DDBJ whole genome shotgun (WGS) entry which is preliminary data.</text>
</comment>
<keyword evidence="1" id="KW-1133">Transmembrane helix</keyword>
<organism evidence="2 3">
    <name type="scientific">candidate division CSSED10-310 bacterium</name>
    <dbReference type="NCBI Taxonomy" id="2855610"/>
    <lineage>
        <taxon>Bacteria</taxon>
        <taxon>Bacteria division CSSED10-310</taxon>
    </lineage>
</organism>
<keyword evidence="1" id="KW-0472">Membrane</keyword>
<dbReference type="Gene3D" id="3.80.10.10">
    <property type="entry name" value="Ribonuclease Inhibitor"/>
    <property type="match status" value="1"/>
</dbReference>
<keyword evidence="3" id="KW-1185">Reference proteome</keyword>
<accession>A0ABV6YV26</accession>
<dbReference type="InterPro" id="IPR032675">
    <property type="entry name" value="LRR_dom_sf"/>
</dbReference>
<dbReference type="Proteomes" id="UP001594351">
    <property type="component" value="Unassembled WGS sequence"/>
</dbReference>
<name>A0ABV6YV26_UNCC1</name>
<dbReference type="EMBL" id="JBHPBY010000071">
    <property type="protein sequence ID" value="MFC1850019.1"/>
    <property type="molecule type" value="Genomic_DNA"/>
</dbReference>
<sequence length="97" mass="10576">MSTPGLRKIQTSRLSLLIGILGIQLFWGYSFAPAAIPLAEREALIALYYNTNGASWRDNKNWLGEMGTECTWSGITCDAAQTTVVEIDLTANNLIPG</sequence>
<evidence type="ECO:0000256" key="1">
    <source>
        <dbReference type="SAM" id="Phobius"/>
    </source>
</evidence>
<proteinExistence type="predicted"/>
<keyword evidence="1" id="KW-0812">Transmembrane</keyword>
<evidence type="ECO:0000313" key="3">
    <source>
        <dbReference type="Proteomes" id="UP001594351"/>
    </source>
</evidence>
<evidence type="ECO:0000313" key="2">
    <source>
        <dbReference type="EMBL" id="MFC1850019.1"/>
    </source>
</evidence>
<evidence type="ECO:0008006" key="4">
    <source>
        <dbReference type="Google" id="ProtNLM"/>
    </source>
</evidence>
<protein>
    <recommendedName>
        <fullName evidence="4">Leucine-rich repeat-containing N-terminal plant-type domain-containing protein</fullName>
    </recommendedName>
</protein>
<feature type="transmembrane region" description="Helical" evidence="1">
    <location>
        <begin position="12"/>
        <end position="32"/>
    </location>
</feature>
<gene>
    <name evidence="2" type="ORF">ACFL27_07500</name>
</gene>
<reference evidence="2 3" key="1">
    <citation type="submission" date="2024-09" db="EMBL/GenBank/DDBJ databases">
        <title>Laminarin stimulates single cell rates of sulfate reduction while oxygen inhibits transcriptomic activity in coastal marine sediment.</title>
        <authorList>
            <person name="Lindsay M."/>
            <person name="Orcutt B."/>
            <person name="Emerson D."/>
            <person name="Stepanauskas R."/>
            <person name="D'Angelo T."/>
        </authorList>
    </citation>
    <scope>NUCLEOTIDE SEQUENCE [LARGE SCALE GENOMIC DNA]</scope>
    <source>
        <strain evidence="2">SAG AM-311-K15</strain>
    </source>
</reference>